<evidence type="ECO:0000256" key="4">
    <source>
        <dbReference type="ARBA" id="ARBA00022970"/>
    </source>
</evidence>
<evidence type="ECO:0000259" key="6">
    <source>
        <dbReference type="Pfam" id="PF13458"/>
    </source>
</evidence>
<dbReference type="InterPro" id="IPR028081">
    <property type="entry name" value="Leu-bd"/>
</dbReference>
<dbReference type="Gene3D" id="3.40.50.2300">
    <property type="match status" value="2"/>
</dbReference>
<dbReference type="RefSeq" id="WP_274235218.1">
    <property type="nucleotide sequence ID" value="NZ_BAABHQ010000008.1"/>
</dbReference>
<gene>
    <name evidence="7" type="ORF">GCM10023203_33200</name>
</gene>
<dbReference type="SUPFAM" id="SSF55961">
    <property type="entry name" value="Bet v1-like"/>
    <property type="match status" value="1"/>
</dbReference>
<name>A0ABP9EKV6_9PSEU</name>
<organism evidence="7 8">
    <name type="scientific">Actinomycetospora straminea</name>
    <dbReference type="NCBI Taxonomy" id="663607"/>
    <lineage>
        <taxon>Bacteria</taxon>
        <taxon>Bacillati</taxon>
        <taxon>Actinomycetota</taxon>
        <taxon>Actinomycetes</taxon>
        <taxon>Pseudonocardiales</taxon>
        <taxon>Pseudonocardiaceae</taxon>
        <taxon>Actinomycetospora</taxon>
    </lineage>
</organism>
<reference evidence="8" key="1">
    <citation type="journal article" date="2019" name="Int. J. Syst. Evol. Microbiol.">
        <title>The Global Catalogue of Microorganisms (GCM) 10K type strain sequencing project: providing services to taxonomists for standard genome sequencing and annotation.</title>
        <authorList>
            <consortium name="The Broad Institute Genomics Platform"/>
            <consortium name="The Broad Institute Genome Sequencing Center for Infectious Disease"/>
            <person name="Wu L."/>
            <person name="Ma J."/>
        </authorList>
    </citation>
    <scope>NUCLEOTIDE SEQUENCE [LARGE SCALE GENOMIC DNA]</scope>
    <source>
        <strain evidence="8">JCM 17983</strain>
    </source>
</reference>
<feature type="region of interest" description="Disordered" evidence="5">
    <location>
        <begin position="476"/>
        <end position="498"/>
    </location>
</feature>
<keyword evidence="2" id="KW-0813">Transport</keyword>
<proteinExistence type="inferred from homology"/>
<evidence type="ECO:0000256" key="5">
    <source>
        <dbReference type="SAM" id="MobiDB-lite"/>
    </source>
</evidence>
<comment type="similarity">
    <text evidence="1">Belongs to the leucine-binding protein family.</text>
</comment>
<dbReference type="PANTHER" id="PTHR47628">
    <property type="match status" value="1"/>
</dbReference>
<dbReference type="InterPro" id="IPR000709">
    <property type="entry name" value="Leu_Ile_Val-bd"/>
</dbReference>
<evidence type="ECO:0000256" key="2">
    <source>
        <dbReference type="ARBA" id="ARBA00022448"/>
    </source>
</evidence>
<dbReference type="EMBL" id="BAABHQ010000008">
    <property type="protein sequence ID" value="GAA4879872.1"/>
    <property type="molecule type" value="Genomic_DNA"/>
</dbReference>
<protein>
    <recommendedName>
        <fullName evidence="6">Leucine-binding protein domain-containing protein</fullName>
    </recommendedName>
</protein>
<dbReference type="Proteomes" id="UP001500457">
    <property type="component" value="Unassembled WGS sequence"/>
</dbReference>
<evidence type="ECO:0000256" key="3">
    <source>
        <dbReference type="ARBA" id="ARBA00022729"/>
    </source>
</evidence>
<keyword evidence="4" id="KW-0029">Amino-acid transport</keyword>
<dbReference type="PANTHER" id="PTHR47628:SF1">
    <property type="entry name" value="ALIPHATIC AMIDASE EXPRESSION-REGULATING PROTEIN"/>
    <property type="match status" value="1"/>
</dbReference>
<evidence type="ECO:0000313" key="8">
    <source>
        <dbReference type="Proteomes" id="UP001500457"/>
    </source>
</evidence>
<accession>A0ABP9EKV6</accession>
<sequence>MSTFVAADRVVDLPVERAFALFGDADAPGWLFGARCDRVVPGAAVSLHLPADGRGFGGDLWILGRFSRVTAGSVVEIEHTQPWRGRLVVRFRGVGPRRTRVVVQMTLPPSGVDWLMHRAGVPLPEPDDDRAVRIGTLSTMSGAGAVFAASSQAMAELAVAEVNADGGVAGRPLALLTADDATDPEQAAREARRMARLGCRAIFVNCTSASFEAARDALALTDVLLVHSVINEGGGETSRAIRLAERPRTQVEALIAPMMRASGARRWFLVGHSYVWSTGAHADARAAIARAGGHVAGERLAPIGATDFATVIEAVQASGADLLLSSLNGESEVAFQRQSQAAGLRETVQAASLVLDESTLSHIGERAAEGLRTALAYFQHGPADGNGELLSRYRSAHGPWAPPITTLSETVYEAIHQYARVLHRDPDGRAEGHGRALLTRTSAGCDAVGARTLVAPSLYTAVASRAELHIDDVVTTPPLPRAPRLVTGGVRRSPRSAR</sequence>
<dbReference type="InterPro" id="IPR028082">
    <property type="entry name" value="Peripla_BP_I"/>
</dbReference>
<dbReference type="Pfam" id="PF13458">
    <property type="entry name" value="Peripla_BP_6"/>
    <property type="match status" value="1"/>
</dbReference>
<dbReference type="PRINTS" id="PR00337">
    <property type="entry name" value="LEUILEVALBP"/>
</dbReference>
<keyword evidence="8" id="KW-1185">Reference proteome</keyword>
<keyword evidence="3" id="KW-0732">Signal</keyword>
<feature type="domain" description="Leucine-binding protein" evidence="6">
    <location>
        <begin position="132"/>
        <end position="424"/>
    </location>
</feature>
<evidence type="ECO:0000256" key="1">
    <source>
        <dbReference type="ARBA" id="ARBA00010062"/>
    </source>
</evidence>
<dbReference type="SUPFAM" id="SSF53822">
    <property type="entry name" value="Periplasmic binding protein-like I"/>
    <property type="match status" value="1"/>
</dbReference>
<comment type="caution">
    <text evidence="7">The sequence shown here is derived from an EMBL/GenBank/DDBJ whole genome shotgun (WGS) entry which is preliminary data.</text>
</comment>
<evidence type="ECO:0000313" key="7">
    <source>
        <dbReference type="EMBL" id="GAA4879872.1"/>
    </source>
</evidence>